<dbReference type="NCBIfam" id="TIGR00726">
    <property type="entry name" value="peptidoglycan editing factor PgeF"/>
    <property type="match status" value="1"/>
</dbReference>
<dbReference type="Pfam" id="PF02578">
    <property type="entry name" value="Cu-oxidase_4"/>
    <property type="match status" value="1"/>
</dbReference>
<dbReference type="CDD" id="cd16833">
    <property type="entry name" value="YfiH"/>
    <property type="match status" value="1"/>
</dbReference>
<dbReference type="STRING" id="1196324.A374_11935"/>
<dbReference type="PANTHER" id="PTHR30616:SF2">
    <property type="entry name" value="PURINE NUCLEOSIDE PHOSPHORYLASE LACC1"/>
    <property type="match status" value="1"/>
</dbReference>
<evidence type="ECO:0000256" key="5">
    <source>
        <dbReference type="ARBA" id="ARBA00022679"/>
    </source>
</evidence>
<evidence type="ECO:0000256" key="6">
    <source>
        <dbReference type="ARBA" id="ARBA00022723"/>
    </source>
</evidence>
<evidence type="ECO:0000313" key="14">
    <source>
        <dbReference type="Proteomes" id="UP000004080"/>
    </source>
</evidence>
<name>I8AH58_9BACL</name>
<evidence type="ECO:0000256" key="11">
    <source>
        <dbReference type="ARBA" id="ARBA00049893"/>
    </source>
</evidence>
<dbReference type="InterPro" id="IPR003730">
    <property type="entry name" value="Cu_polyphenol_OxRdtase"/>
</dbReference>
<comment type="similarity">
    <text evidence="4 12">Belongs to the purine nucleoside phosphorylase YfiH/LACC1 family.</text>
</comment>
<evidence type="ECO:0000256" key="8">
    <source>
        <dbReference type="ARBA" id="ARBA00022833"/>
    </source>
</evidence>
<dbReference type="PANTHER" id="PTHR30616">
    <property type="entry name" value="UNCHARACTERIZED PROTEIN YFIH"/>
    <property type="match status" value="1"/>
</dbReference>
<sequence length="272" mass="29730">MNAEPFIQQGIVFSVQEKMVPVGLTIGITSRTGGVSVPPYESLNAGFHVGDDPLDVVRNRTLISEAISVPLSRWVGSEQVHEATIQKVTKEHAGRGAKDLQSALARTDGLYTSDPSILLTSLYADCVPLFFISKKNGLVGLAHAGWKGTAAKIGAKMVELWVEKEQVASDDITVVIGPSIGRCCYEVNNYVIEQMKAAASILTPALIYEETSEDTYQLDLKEMNRHILLSAGIKEDNIHVSTYCTSCQNDLFFSHRKEQGQAGRMMSYIGYA</sequence>
<dbReference type="AlphaFoldDB" id="I8AH58"/>
<evidence type="ECO:0000256" key="10">
    <source>
        <dbReference type="ARBA" id="ARBA00048968"/>
    </source>
</evidence>
<evidence type="ECO:0000313" key="13">
    <source>
        <dbReference type="EMBL" id="EIT85007.1"/>
    </source>
</evidence>
<evidence type="ECO:0000256" key="12">
    <source>
        <dbReference type="RuleBase" id="RU361274"/>
    </source>
</evidence>
<keyword evidence="5" id="KW-0808">Transferase</keyword>
<comment type="catalytic activity">
    <reaction evidence="11">
        <text>S-methyl-5'-thioadenosine + phosphate = 5-(methylsulfanyl)-alpha-D-ribose 1-phosphate + adenine</text>
        <dbReference type="Rhea" id="RHEA:11852"/>
        <dbReference type="ChEBI" id="CHEBI:16708"/>
        <dbReference type="ChEBI" id="CHEBI:17509"/>
        <dbReference type="ChEBI" id="CHEBI:43474"/>
        <dbReference type="ChEBI" id="CHEBI:58533"/>
        <dbReference type="EC" id="2.4.2.28"/>
    </reaction>
    <physiologicalReaction direction="left-to-right" evidence="11">
        <dbReference type="Rhea" id="RHEA:11853"/>
    </physiologicalReaction>
</comment>
<comment type="function">
    <text evidence="3">Purine nucleoside enzyme that catalyzes the phosphorolysis of adenosine and inosine nucleosides, yielding D-ribose 1-phosphate and the respective free bases, adenine and hypoxanthine. Also catalyzes the phosphorolysis of S-methyl-5'-thioadenosine into adenine and S-methyl-5-thio-alpha-D-ribose 1-phosphate. Also has adenosine deaminase activity.</text>
</comment>
<evidence type="ECO:0000256" key="2">
    <source>
        <dbReference type="ARBA" id="ARBA00001947"/>
    </source>
</evidence>
<dbReference type="Proteomes" id="UP000004080">
    <property type="component" value="Unassembled WGS sequence"/>
</dbReference>
<comment type="catalytic activity">
    <reaction evidence="1">
        <text>inosine + phosphate = alpha-D-ribose 1-phosphate + hypoxanthine</text>
        <dbReference type="Rhea" id="RHEA:27646"/>
        <dbReference type="ChEBI" id="CHEBI:17368"/>
        <dbReference type="ChEBI" id="CHEBI:17596"/>
        <dbReference type="ChEBI" id="CHEBI:43474"/>
        <dbReference type="ChEBI" id="CHEBI:57720"/>
        <dbReference type="EC" id="2.4.2.1"/>
    </reaction>
    <physiologicalReaction direction="left-to-right" evidence="1">
        <dbReference type="Rhea" id="RHEA:27647"/>
    </physiologicalReaction>
</comment>
<dbReference type="GO" id="GO:0017061">
    <property type="term" value="F:S-methyl-5-thioadenosine phosphorylase activity"/>
    <property type="evidence" value="ECO:0007669"/>
    <property type="project" value="UniProtKB-EC"/>
</dbReference>
<protein>
    <recommendedName>
        <fullName evidence="12">Purine nucleoside phosphorylase</fullName>
    </recommendedName>
</protein>
<dbReference type="EMBL" id="AKKV01000027">
    <property type="protein sequence ID" value="EIT85007.1"/>
    <property type="molecule type" value="Genomic_DNA"/>
</dbReference>
<gene>
    <name evidence="13" type="ORF">A374_11935</name>
</gene>
<evidence type="ECO:0000256" key="7">
    <source>
        <dbReference type="ARBA" id="ARBA00022801"/>
    </source>
</evidence>
<comment type="caution">
    <text evidence="13">The sequence shown here is derived from an EMBL/GenBank/DDBJ whole genome shotgun (WGS) entry which is preliminary data.</text>
</comment>
<dbReference type="GO" id="GO:0016787">
    <property type="term" value="F:hydrolase activity"/>
    <property type="evidence" value="ECO:0007669"/>
    <property type="project" value="UniProtKB-KW"/>
</dbReference>
<dbReference type="RefSeq" id="WP_007202467.1">
    <property type="nucleotide sequence ID" value="NZ_AKKV01000027.1"/>
</dbReference>
<reference evidence="13 14" key="1">
    <citation type="journal article" date="2012" name="J. Bacteriol.">
        <title>Genome of Bacillus macauensis ZFHKF-1, a Long-Chain-Forming Bacterium.</title>
        <authorList>
            <person name="Cai L."/>
            <person name="Zhang T."/>
        </authorList>
    </citation>
    <scope>NUCLEOTIDE SEQUENCE [LARGE SCALE GENOMIC DNA]</scope>
    <source>
        <strain evidence="13 14">ZFHKF-1</strain>
    </source>
</reference>
<comment type="cofactor">
    <cofactor evidence="2">
        <name>Zn(2+)</name>
        <dbReference type="ChEBI" id="CHEBI:29105"/>
    </cofactor>
</comment>
<dbReference type="eggNOG" id="COG1496">
    <property type="taxonomic scope" value="Bacteria"/>
</dbReference>
<dbReference type="InterPro" id="IPR011324">
    <property type="entry name" value="Cytotoxic_necrot_fac-like_cat"/>
</dbReference>
<evidence type="ECO:0000256" key="9">
    <source>
        <dbReference type="ARBA" id="ARBA00047989"/>
    </source>
</evidence>
<organism evidence="13 14">
    <name type="scientific">Fictibacillus macauensis ZFHKF-1</name>
    <dbReference type="NCBI Taxonomy" id="1196324"/>
    <lineage>
        <taxon>Bacteria</taxon>
        <taxon>Bacillati</taxon>
        <taxon>Bacillota</taxon>
        <taxon>Bacilli</taxon>
        <taxon>Bacillales</taxon>
        <taxon>Fictibacillaceae</taxon>
        <taxon>Fictibacillus</taxon>
    </lineage>
</organism>
<keyword evidence="8" id="KW-0862">Zinc</keyword>
<evidence type="ECO:0000256" key="1">
    <source>
        <dbReference type="ARBA" id="ARBA00000553"/>
    </source>
</evidence>
<dbReference type="InterPro" id="IPR038371">
    <property type="entry name" value="Cu_polyphenol_OxRdtase_sf"/>
</dbReference>
<keyword evidence="7" id="KW-0378">Hydrolase</keyword>
<dbReference type="Gene3D" id="3.60.140.10">
    <property type="entry name" value="CNF1/YfiH-like putative cysteine hydrolases"/>
    <property type="match status" value="1"/>
</dbReference>
<comment type="catalytic activity">
    <reaction evidence="9">
        <text>adenosine + H2O + H(+) = inosine + NH4(+)</text>
        <dbReference type="Rhea" id="RHEA:24408"/>
        <dbReference type="ChEBI" id="CHEBI:15377"/>
        <dbReference type="ChEBI" id="CHEBI:15378"/>
        <dbReference type="ChEBI" id="CHEBI:16335"/>
        <dbReference type="ChEBI" id="CHEBI:17596"/>
        <dbReference type="ChEBI" id="CHEBI:28938"/>
        <dbReference type="EC" id="3.5.4.4"/>
    </reaction>
    <physiologicalReaction direction="left-to-right" evidence="9">
        <dbReference type="Rhea" id="RHEA:24409"/>
    </physiologicalReaction>
</comment>
<keyword evidence="6" id="KW-0479">Metal-binding</keyword>
<evidence type="ECO:0000256" key="4">
    <source>
        <dbReference type="ARBA" id="ARBA00007353"/>
    </source>
</evidence>
<dbReference type="SUPFAM" id="SSF64438">
    <property type="entry name" value="CNF1/YfiH-like putative cysteine hydrolases"/>
    <property type="match status" value="1"/>
</dbReference>
<keyword evidence="14" id="KW-1185">Reference proteome</keyword>
<comment type="catalytic activity">
    <reaction evidence="10">
        <text>adenosine + phosphate = alpha-D-ribose 1-phosphate + adenine</text>
        <dbReference type="Rhea" id="RHEA:27642"/>
        <dbReference type="ChEBI" id="CHEBI:16335"/>
        <dbReference type="ChEBI" id="CHEBI:16708"/>
        <dbReference type="ChEBI" id="CHEBI:43474"/>
        <dbReference type="ChEBI" id="CHEBI:57720"/>
        <dbReference type="EC" id="2.4.2.1"/>
    </reaction>
    <physiologicalReaction direction="left-to-right" evidence="10">
        <dbReference type="Rhea" id="RHEA:27643"/>
    </physiologicalReaction>
</comment>
<dbReference type="PATRIC" id="fig|1196324.3.peg.2442"/>
<accession>I8AH58</accession>
<evidence type="ECO:0000256" key="3">
    <source>
        <dbReference type="ARBA" id="ARBA00003215"/>
    </source>
</evidence>
<proteinExistence type="inferred from homology"/>
<dbReference type="GO" id="GO:0005507">
    <property type="term" value="F:copper ion binding"/>
    <property type="evidence" value="ECO:0007669"/>
    <property type="project" value="TreeGrafter"/>
</dbReference>